<evidence type="ECO:0000313" key="2">
    <source>
        <dbReference type="Proteomes" id="UP000229681"/>
    </source>
</evidence>
<reference evidence="1 2" key="1">
    <citation type="submission" date="2017-11" db="EMBL/GenBank/DDBJ databases">
        <title>Evolution of Phototrophy in the Chloroflexi Phylum Driven by Horizontal Gene Transfer.</title>
        <authorList>
            <person name="Ward L.M."/>
            <person name="Hemp J."/>
            <person name="Shih P.M."/>
            <person name="Mcglynn S.E."/>
            <person name="Fischer W."/>
        </authorList>
    </citation>
    <scope>NUCLEOTIDE SEQUENCE [LARGE SCALE GENOMIC DNA]</scope>
    <source>
        <strain evidence="1">JP3_13</strain>
    </source>
</reference>
<organism evidence="1 2">
    <name type="scientific">Candidatus Thermofonsia Clade 1 bacterium</name>
    <dbReference type="NCBI Taxonomy" id="2364210"/>
    <lineage>
        <taxon>Bacteria</taxon>
        <taxon>Bacillati</taxon>
        <taxon>Chloroflexota</taxon>
        <taxon>Candidatus Thermofontia</taxon>
        <taxon>Candidatus Thermofonsia Clade 1</taxon>
    </lineage>
</organism>
<proteinExistence type="predicted"/>
<dbReference type="AlphaFoldDB" id="A0A2M8PA81"/>
<evidence type="ECO:0000313" key="1">
    <source>
        <dbReference type="EMBL" id="PJF34460.1"/>
    </source>
</evidence>
<name>A0A2M8PA81_9CHLR</name>
<dbReference type="Proteomes" id="UP000229681">
    <property type="component" value="Unassembled WGS sequence"/>
</dbReference>
<sequence>GVGLGLKVAVGVAVGLGVKLKVGVGVLVGVGVTLGRDKARKGVTVRGTRAAGGVSAPARSAMVIAITPRAALKKSAVRMFKNQLTRALCKRIT</sequence>
<dbReference type="EMBL" id="PGTM01000383">
    <property type="protein sequence ID" value="PJF34460.1"/>
    <property type="molecule type" value="Genomic_DNA"/>
</dbReference>
<feature type="non-terminal residue" evidence="1">
    <location>
        <position position="1"/>
    </location>
</feature>
<accession>A0A2M8PA81</accession>
<protein>
    <submittedName>
        <fullName evidence="1">Uncharacterized protein</fullName>
    </submittedName>
</protein>
<gene>
    <name evidence="1" type="ORF">CUN49_15570</name>
</gene>
<comment type="caution">
    <text evidence="1">The sequence shown here is derived from an EMBL/GenBank/DDBJ whole genome shotgun (WGS) entry which is preliminary data.</text>
</comment>